<keyword evidence="2" id="KW-1185">Reference proteome</keyword>
<dbReference type="RefSeq" id="WP_207419979.1">
    <property type="nucleotide sequence ID" value="NZ_CP061180.1"/>
</dbReference>
<name>A0ABS3KWC9_9PROT</name>
<accession>A0ABS3KWC9</accession>
<comment type="caution">
    <text evidence="1">The sequence shown here is derived from an EMBL/GenBank/DDBJ whole genome shotgun (WGS) entry which is preliminary data.</text>
</comment>
<gene>
    <name evidence="1" type="ORF">IAI61_22450</name>
</gene>
<reference evidence="1 2" key="1">
    <citation type="submission" date="2020-09" db="EMBL/GenBank/DDBJ databases">
        <title>Roseomonas.</title>
        <authorList>
            <person name="Zhu W."/>
        </authorList>
    </citation>
    <scope>NUCLEOTIDE SEQUENCE [LARGE SCALE GENOMIC DNA]</scope>
    <source>
        <strain evidence="1 2">573</strain>
    </source>
</reference>
<evidence type="ECO:0000313" key="2">
    <source>
        <dbReference type="Proteomes" id="UP001518989"/>
    </source>
</evidence>
<organism evidence="1 2">
    <name type="scientific">Roseomonas haemaphysalidis</name>
    <dbReference type="NCBI Taxonomy" id="2768162"/>
    <lineage>
        <taxon>Bacteria</taxon>
        <taxon>Pseudomonadati</taxon>
        <taxon>Pseudomonadota</taxon>
        <taxon>Alphaproteobacteria</taxon>
        <taxon>Acetobacterales</taxon>
        <taxon>Roseomonadaceae</taxon>
        <taxon>Roseomonas</taxon>
    </lineage>
</organism>
<protein>
    <submittedName>
        <fullName evidence="1">Uncharacterized protein</fullName>
    </submittedName>
</protein>
<dbReference type="EMBL" id="JACTNG010000021">
    <property type="protein sequence ID" value="MBO1081795.1"/>
    <property type="molecule type" value="Genomic_DNA"/>
</dbReference>
<evidence type="ECO:0000313" key="1">
    <source>
        <dbReference type="EMBL" id="MBO1081795.1"/>
    </source>
</evidence>
<sequence>MPLSRDLPRPPARIRAARLVNGDIQPLIGGYVEPHVLARQQLLELWDKLSTQGRKSVLTVALLVTQEEALSLDKGSAIIPDSEIT</sequence>
<dbReference type="Proteomes" id="UP001518989">
    <property type="component" value="Unassembled WGS sequence"/>
</dbReference>
<proteinExistence type="predicted"/>